<dbReference type="GO" id="GO:0016491">
    <property type="term" value="F:oxidoreductase activity"/>
    <property type="evidence" value="ECO:0007669"/>
    <property type="project" value="UniProtKB-KW"/>
</dbReference>
<accession>A0A939IHX8</accession>
<evidence type="ECO:0000313" key="5">
    <source>
        <dbReference type="Proteomes" id="UP000664303"/>
    </source>
</evidence>
<dbReference type="Pfam" id="PF13561">
    <property type="entry name" value="adh_short_C2"/>
    <property type="match status" value="1"/>
</dbReference>
<evidence type="ECO:0000256" key="2">
    <source>
        <dbReference type="ARBA" id="ARBA00023002"/>
    </source>
</evidence>
<evidence type="ECO:0000259" key="3">
    <source>
        <dbReference type="SMART" id="SM00822"/>
    </source>
</evidence>
<name>A0A939IHX8_9GAMM</name>
<dbReference type="AlphaFoldDB" id="A0A939IHX8"/>
<reference evidence="4" key="1">
    <citation type="submission" date="2021-02" db="EMBL/GenBank/DDBJ databases">
        <title>PHA producing bacteria isolated from coastal sediment in Guangdong, Shenzhen.</title>
        <authorList>
            <person name="Zheng W."/>
            <person name="Yu S."/>
            <person name="Huang Y."/>
        </authorList>
    </citation>
    <scope>NUCLEOTIDE SEQUENCE</scope>
    <source>
        <strain evidence="4">TN14-10</strain>
    </source>
</reference>
<comment type="caution">
    <text evidence="4">The sequence shown here is derived from an EMBL/GenBank/DDBJ whole genome shotgun (WGS) entry which is preliminary data.</text>
</comment>
<gene>
    <name evidence="4" type="ORF">JYP50_05285</name>
</gene>
<dbReference type="PANTHER" id="PTHR43669">
    <property type="entry name" value="5-KETO-D-GLUCONATE 5-REDUCTASE"/>
    <property type="match status" value="1"/>
</dbReference>
<keyword evidence="5" id="KW-1185">Reference proteome</keyword>
<feature type="domain" description="Ketoreductase" evidence="3">
    <location>
        <begin position="13"/>
        <end position="194"/>
    </location>
</feature>
<dbReference type="PROSITE" id="PS00061">
    <property type="entry name" value="ADH_SHORT"/>
    <property type="match status" value="1"/>
</dbReference>
<sequence>MVNSLEQFSLQGHAALITGASSGIGHTLAKGLAQAGATVVVAARRAERLEALVGEIEAGGGSALAVSMDVTDKASVAAAFERAEQALGAIDIIINNAGVADPKGFLKIDDESLDFVMNTNFRGVWHVAQEGARRLVAAKRPGSIIIIGSVLGLGAHPGQTAYCASKAAVIHLTKSLSLDLMKHNIRVNAIAPGWFRTEINADFFDAPAGKAYIEQMPARRLGKVEELVGPVLLLASDAGSFVNGTVLAVDGAHSAKLV</sequence>
<dbReference type="PRINTS" id="PR00081">
    <property type="entry name" value="GDHRDH"/>
</dbReference>
<dbReference type="SUPFAM" id="SSF51735">
    <property type="entry name" value="NAD(P)-binding Rossmann-fold domains"/>
    <property type="match status" value="1"/>
</dbReference>
<protein>
    <submittedName>
        <fullName evidence="4">SDR family oxidoreductase</fullName>
    </submittedName>
</protein>
<dbReference type="SMART" id="SM00822">
    <property type="entry name" value="PKS_KR"/>
    <property type="match status" value="1"/>
</dbReference>
<proteinExistence type="inferred from homology"/>
<dbReference type="EMBL" id="JAFKCZ010000004">
    <property type="protein sequence ID" value="MBN7795989.1"/>
    <property type="molecule type" value="Genomic_DNA"/>
</dbReference>
<dbReference type="Proteomes" id="UP000664303">
    <property type="component" value="Unassembled WGS sequence"/>
</dbReference>
<dbReference type="CDD" id="cd05233">
    <property type="entry name" value="SDR_c"/>
    <property type="match status" value="1"/>
</dbReference>
<dbReference type="InterPro" id="IPR002347">
    <property type="entry name" value="SDR_fam"/>
</dbReference>
<dbReference type="PANTHER" id="PTHR43669:SF3">
    <property type="entry name" value="ALCOHOL DEHYDROGENASE, PUTATIVE (AFU_ORTHOLOGUE AFUA_3G03445)-RELATED"/>
    <property type="match status" value="1"/>
</dbReference>
<dbReference type="PRINTS" id="PR00080">
    <property type="entry name" value="SDRFAMILY"/>
</dbReference>
<organism evidence="4 5">
    <name type="scientific">Parahaliea mediterranea</name>
    <dbReference type="NCBI Taxonomy" id="651086"/>
    <lineage>
        <taxon>Bacteria</taxon>
        <taxon>Pseudomonadati</taxon>
        <taxon>Pseudomonadota</taxon>
        <taxon>Gammaproteobacteria</taxon>
        <taxon>Cellvibrionales</taxon>
        <taxon>Halieaceae</taxon>
        <taxon>Parahaliea</taxon>
    </lineage>
</organism>
<evidence type="ECO:0000256" key="1">
    <source>
        <dbReference type="ARBA" id="ARBA00006484"/>
    </source>
</evidence>
<dbReference type="InterPro" id="IPR036291">
    <property type="entry name" value="NAD(P)-bd_dom_sf"/>
</dbReference>
<comment type="similarity">
    <text evidence="1">Belongs to the short-chain dehydrogenases/reductases (SDR) family.</text>
</comment>
<dbReference type="Gene3D" id="3.40.50.720">
    <property type="entry name" value="NAD(P)-binding Rossmann-like Domain"/>
    <property type="match status" value="1"/>
</dbReference>
<dbReference type="InterPro" id="IPR020904">
    <property type="entry name" value="Sc_DH/Rdtase_CS"/>
</dbReference>
<keyword evidence="2" id="KW-0560">Oxidoreductase</keyword>
<dbReference type="FunFam" id="3.40.50.720:FF:000084">
    <property type="entry name" value="Short-chain dehydrogenase reductase"/>
    <property type="match status" value="1"/>
</dbReference>
<dbReference type="InterPro" id="IPR057326">
    <property type="entry name" value="KR_dom"/>
</dbReference>
<evidence type="ECO:0000313" key="4">
    <source>
        <dbReference type="EMBL" id="MBN7795989.1"/>
    </source>
</evidence>